<proteinExistence type="predicted"/>
<protein>
    <recommendedName>
        <fullName evidence="3">DNA-binding protein</fullName>
    </recommendedName>
</protein>
<dbReference type="InterPro" id="IPR009061">
    <property type="entry name" value="DNA-bd_dom_put_sf"/>
</dbReference>
<organism evidence="1 2">
    <name type="scientific">Nocardioides vastitatis</name>
    <dbReference type="NCBI Taxonomy" id="2568655"/>
    <lineage>
        <taxon>Bacteria</taxon>
        <taxon>Bacillati</taxon>
        <taxon>Actinomycetota</taxon>
        <taxon>Actinomycetes</taxon>
        <taxon>Propionibacteriales</taxon>
        <taxon>Nocardioidaceae</taxon>
        <taxon>Nocardioides</taxon>
    </lineage>
</organism>
<dbReference type="RefSeq" id="WP_136431925.1">
    <property type="nucleotide sequence ID" value="NZ_JBHSNS010000007.1"/>
</dbReference>
<accession>A0ABW0ZNC6</accession>
<name>A0ABW0ZNC6_9ACTN</name>
<evidence type="ECO:0000313" key="2">
    <source>
        <dbReference type="Proteomes" id="UP001596072"/>
    </source>
</evidence>
<sequence length="86" mass="9830">MNPIHIPDEWDNRALLTFEQFCDLICTPQRTVRDWRRRGVGPRWARFDGCGRLYVTVAEARRFIRSAAPAAAGRAAGRRPTECSRG</sequence>
<evidence type="ECO:0000313" key="1">
    <source>
        <dbReference type="EMBL" id="MFC5730135.1"/>
    </source>
</evidence>
<dbReference type="EMBL" id="JBHSNS010000007">
    <property type="protein sequence ID" value="MFC5730135.1"/>
    <property type="molecule type" value="Genomic_DNA"/>
</dbReference>
<keyword evidence="2" id="KW-1185">Reference proteome</keyword>
<reference evidence="2" key="1">
    <citation type="journal article" date="2019" name="Int. J. Syst. Evol. Microbiol.">
        <title>The Global Catalogue of Microorganisms (GCM) 10K type strain sequencing project: providing services to taxonomists for standard genome sequencing and annotation.</title>
        <authorList>
            <consortium name="The Broad Institute Genomics Platform"/>
            <consortium name="The Broad Institute Genome Sequencing Center for Infectious Disease"/>
            <person name="Wu L."/>
            <person name="Ma J."/>
        </authorList>
    </citation>
    <scope>NUCLEOTIDE SEQUENCE [LARGE SCALE GENOMIC DNA]</scope>
    <source>
        <strain evidence="2">YIM 94188</strain>
    </source>
</reference>
<evidence type="ECO:0008006" key="3">
    <source>
        <dbReference type="Google" id="ProtNLM"/>
    </source>
</evidence>
<dbReference type="Proteomes" id="UP001596072">
    <property type="component" value="Unassembled WGS sequence"/>
</dbReference>
<comment type="caution">
    <text evidence="1">The sequence shown here is derived from an EMBL/GenBank/DDBJ whole genome shotgun (WGS) entry which is preliminary data.</text>
</comment>
<dbReference type="SUPFAM" id="SSF46955">
    <property type="entry name" value="Putative DNA-binding domain"/>
    <property type="match status" value="1"/>
</dbReference>
<gene>
    <name evidence="1" type="ORF">ACFPQB_14525</name>
</gene>